<dbReference type="AlphaFoldDB" id="M5S3T2"/>
<name>M5S3T2_9BACT</name>
<evidence type="ECO:0000313" key="2">
    <source>
        <dbReference type="Proteomes" id="UP000011991"/>
    </source>
</evidence>
<dbReference type="PATRIC" id="fig|1265738.3.peg.2251"/>
<reference evidence="1 2" key="1">
    <citation type="journal article" date="2013" name="Mar. Genomics">
        <title>Expression of sulfatases in Rhodopirellula baltica and the diversity of sulfatases in the genus Rhodopirellula.</title>
        <authorList>
            <person name="Wegner C.E."/>
            <person name="Richter-Heitmann T."/>
            <person name="Klindworth A."/>
            <person name="Klockow C."/>
            <person name="Richter M."/>
            <person name="Achstetter T."/>
            <person name="Glockner F.O."/>
            <person name="Harder J."/>
        </authorList>
    </citation>
    <scope>NUCLEOTIDE SEQUENCE [LARGE SCALE GENOMIC DNA]</scope>
    <source>
        <strain evidence="1 2">SM1</strain>
    </source>
</reference>
<proteinExistence type="predicted"/>
<dbReference type="Proteomes" id="UP000011991">
    <property type="component" value="Unassembled WGS sequence"/>
</dbReference>
<gene>
    <name evidence="1" type="ORF">RMSM_02245</name>
</gene>
<organism evidence="1 2">
    <name type="scientific">Rhodopirellula maiorica SM1</name>
    <dbReference type="NCBI Taxonomy" id="1265738"/>
    <lineage>
        <taxon>Bacteria</taxon>
        <taxon>Pseudomonadati</taxon>
        <taxon>Planctomycetota</taxon>
        <taxon>Planctomycetia</taxon>
        <taxon>Pirellulales</taxon>
        <taxon>Pirellulaceae</taxon>
        <taxon>Novipirellula</taxon>
    </lineage>
</organism>
<protein>
    <submittedName>
        <fullName evidence="1">Uncharacterized protein</fullName>
    </submittedName>
</protein>
<evidence type="ECO:0000313" key="1">
    <source>
        <dbReference type="EMBL" id="EMI20834.1"/>
    </source>
</evidence>
<dbReference type="EMBL" id="ANOG01000315">
    <property type="protein sequence ID" value="EMI20834.1"/>
    <property type="molecule type" value="Genomic_DNA"/>
</dbReference>
<accession>M5S3T2</accession>
<sequence>MPVSSGGAIRSKRYHFDGEDFQEDATRISLIFIAITIHPGR</sequence>
<keyword evidence="2" id="KW-1185">Reference proteome</keyword>
<comment type="caution">
    <text evidence="1">The sequence shown here is derived from an EMBL/GenBank/DDBJ whole genome shotgun (WGS) entry which is preliminary data.</text>
</comment>